<dbReference type="EMBL" id="QKWK01000008">
    <property type="protein sequence ID" value="TXT07385.1"/>
    <property type="molecule type" value="Genomic_DNA"/>
</dbReference>
<evidence type="ECO:0008006" key="4">
    <source>
        <dbReference type="Google" id="ProtNLM"/>
    </source>
</evidence>
<feature type="region of interest" description="Disordered" evidence="1">
    <location>
        <begin position="169"/>
        <end position="196"/>
    </location>
</feature>
<keyword evidence="3" id="KW-1185">Reference proteome</keyword>
<sequence>MSTLITIKNTTALHLPAPGAAPVPLAHGDLHLNLLPAAPPERPHDTLIITVGASSFPLGENSPVQRTRSKNEHPSFVFTPATPDGGQSIGQVRIDMADSKSPEAWEATEEACKILQSELKAHNQWEDKVLFVDDEYETGGPVTGPKPGWGESIANSIWGFGAAISSKITGAPEPSLPTTAPAGTSTAPHGQGDFRSFATDSWNQATIAAKGFGDAAVAVGGAIGNQAKHAVEGLHHAPPPPAKDGDAPVAPPKDPYATPASTGASTSVPSSSFSVGGSDKDDDESVKAVKETVTK</sequence>
<dbReference type="Proteomes" id="UP000473826">
    <property type="component" value="Unassembled WGS sequence"/>
</dbReference>
<organism evidence="2 3">
    <name type="scientific">Vanrija humicola</name>
    <name type="common">Yeast</name>
    <name type="synonym">Cryptococcus humicola</name>
    <dbReference type="NCBI Taxonomy" id="5417"/>
    <lineage>
        <taxon>Eukaryota</taxon>
        <taxon>Fungi</taxon>
        <taxon>Dikarya</taxon>
        <taxon>Basidiomycota</taxon>
        <taxon>Agaricomycotina</taxon>
        <taxon>Tremellomycetes</taxon>
        <taxon>Trichosporonales</taxon>
        <taxon>Trichosporonaceae</taxon>
        <taxon>Vanrija</taxon>
    </lineage>
</organism>
<dbReference type="OrthoDB" id="2588405at2759"/>
<feature type="compositionally biased region" description="Low complexity" evidence="1">
    <location>
        <begin position="255"/>
        <end position="277"/>
    </location>
</feature>
<feature type="compositionally biased region" description="Basic and acidic residues" evidence="1">
    <location>
        <begin position="285"/>
        <end position="295"/>
    </location>
</feature>
<gene>
    <name evidence="2" type="ORF">VHUM_03105</name>
</gene>
<evidence type="ECO:0000313" key="3">
    <source>
        <dbReference type="Proteomes" id="UP000473826"/>
    </source>
</evidence>
<feature type="compositionally biased region" description="Low complexity" evidence="1">
    <location>
        <begin position="176"/>
        <end position="188"/>
    </location>
</feature>
<dbReference type="AlphaFoldDB" id="A0A7D8Z1W4"/>
<accession>A0A7D8Z1W4</accession>
<evidence type="ECO:0000313" key="2">
    <source>
        <dbReference type="EMBL" id="TXT07385.1"/>
    </source>
</evidence>
<name>A0A7D8Z1W4_VANHU</name>
<protein>
    <recommendedName>
        <fullName evidence="4">Senescence domain-containing protein</fullName>
    </recommendedName>
</protein>
<comment type="caution">
    <text evidence="2">The sequence shown here is derived from an EMBL/GenBank/DDBJ whole genome shotgun (WGS) entry which is preliminary data.</text>
</comment>
<proteinExistence type="predicted"/>
<evidence type="ECO:0000256" key="1">
    <source>
        <dbReference type="SAM" id="MobiDB-lite"/>
    </source>
</evidence>
<reference evidence="2 3" key="1">
    <citation type="journal article" date="2019" name="PLoS Genet.">
        <title>Convergent evolution of linked mating-type loci in basidiomycete fungi.</title>
        <authorList>
            <person name="Sun S."/>
            <person name="Coelho M.A."/>
            <person name="Heitman J."/>
            <person name="Nowrousian M."/>
        </authorList>
    </citation>
    <scope>NUCLEOTIDE SEQUENCE [LARGE SCALE GENOMIC DNA]</scope>
    <source>
        <strain evidence="2 3">CBS 4282</strain>
    </source>
</reference>
<feature type="region of interest" description="Disordered" evidence="1">
    <location>
        <begin position="232"/>
        <end position="295"/>
    </location>
</feature>